<evidence type="ECO:0000313" key="2">
    <source>
        <dbReference type="Proteomes" id="UP000580654"/>
    </source>
</evidence>
<gene>
    <name evidence="1" type="ORF">FHS87_003581</name>
</gene>
<organism evidence="1 2">
    <name type="scientific">Muricoccus pecuniae</name>
    <dbReference type="NCBI Taxonomy" id="693023"/>
    <lineage>
        <taxon>Bacteria</taxon>
        <taxon>Pseudomonadati</taxon>
        <taxon>Pseudomonadota</taxon>
        <taxon>Alphaproteobacteria</taxon>
        <taxon>Acetobacterales</taxon>
        <taxon>Roseomonadaceae</taxon>
        <taxon>Muricoccus</taxon>
    </lineage>
</organism>
<dbReference type="Proteomes" id="UP000580654">
    <property type="component" value="Unassembled WGS sequence"/>
</dbReference>
<evidence type="ECO:0000313" key="1">
    <source>
        <dbReference type="EMBL" id="MBB5695522.1"/>
    </source>
</evidence>
<keyword evidence="2" id="KW-1185">Reference proteome</keyword>
<dbReference type="EMBL" id="JACIJD010000019">
    <property type="protein sequence ID" value="MBB5695522.1"/>
    <property type="molecule type" value="Genomic_DNA"/>
</dbReference>
<sequence length="217" mass="23444">MTTTVIDGVIAPHDEKTRRALLCFATDLAVDNYGQGSPYKLDMGGADLSLLNTGRAPLLDGHMRQLESVLGVVETAWIEGTQGWAIARFASHSRAADAWAMVRERIVTNVSMGFFHPDADPGTDGVRLIPSWRPYEVSLCAVPANWTAGVLPQPQAEALGALVDAIEDRKKREVAEAIQAVQRQERRRWAQDAAPSVAERLGTDPALTAEAMAEAVG</sequence>
<dbReference type="AlphaFoldDB" id="A0A840YKQ0"/>
<evidence type="ECO:0008006" key="3">
    <source>
        <dbReference type="Google" id="ProtNLM"/>
    </source>
</evidence>
<protein>
    <recommendedName>
        <fullName evidence="3">Prohead serine protease</fullName>
    </recommendedName>
</protein>
<dbReference type="RefSeq" id="WP_184520721.1">
    <property type="nucleotide sequence ID" value="NZ_JACIJD010000019.1"/>
</dbReference>
<accession>A0A840YKQ0</accession>
<name>A0A840YKQ0_9PROT</name>
<proteinExistence type="predicted"/>
<comment type="caution">
    <text evidence="1">The sequence shown here is derived from an EMBL/GenBank/DDBJ whole genome shotgun (WGS) entry which is preliminary data.</text>
</comment>
<reference evidence="1 2" key="1">
    <citation type="submission" date="2020-08" db="EMBL/GenBank/DDBJ databases">
        <title>Genomic Encyclopedia of Type Strains, Phase IV (KMG-IV): sequencing the most valuable type-strain genomes for metagenomic binning, comparative biology and taxonomic classification.</title>
        <authorList>
            <person name="Goeker M."/>
        </authorList>
    </citation>
    <scope>NUCLEOTIDE SEQUENCE [LARGE SCALE GENOMIC DNA]</scope>
    <source>
        <strain evidence="1 2">DSM 25622</strain>
    </source>
</reference>